<dbReference type="EMBL" id="JBHLTS010000018">
    <property type="protein sequence ID" value="MFC0514061.1"/>
    <property type="molecule type" value="Genomic_DNA"/>
</dbReference>
<dbReference type="Pfam" id="PF09568">
    <property type="entry name" value="RE_MjaI"/>
    <property type="match status" value="1"/>
</dbReference>
<dbReference type="InterPro" id="IPR019068">
    <property type="entry name" value="Restrct_endonuc_II_MjaI"/>
</dbReference>
<protein>
    <submittedName>
        <fullName evidence="1">MjaI family restriction endonuclease</fullName>
        <ecNumber evidence="1">3.1.21.-</ecNumber>
    </submittedName>
</protein>
<keyword evidence="1" id="KW-0255">Endonuclease</keyword>
<proteinExistence type="predicted"/>
<keyword evidence="2" id="KW-1185">Reference proteome</keyword>
<organism evidence="1 2">
    <name type="scientific">Mucilaginibacter angelicae</name>
    <dbReference type="NCBI Taxonomy" id="869718"/>
    <lineage>
        <taxon>Bacteria</taxon>
        <taxon>Pseudomonadati</taxon>
        <taxon>Bacteroidota</taxon>
        <taxon>Sphingobacteriia</taxon>
        <taxon>Sphingobacteriales</taxon>
        <taxon>Sphingobacteriaceae</taxon>
        <taxon>Mucilaginibacter</taxon>
    </lineage>
</organism>
<dbReference type="EC" id="3.1.21.-" evidence="1"/>
<dbReference type="RefSeq" id="WP_377021916.1">
    <property type="nucleotide sequence ID" value="NZ_JBHLTS010000018.1"/>
</dbReference>
<name>A0ABV6L3M9_9SPHI</name>
<reference evidence="1 2" key="1">
    <citation type="submission" date="2024-09" db="EMBL/GenBank/DDBJ databases">
        <authorList>
            <person name="Sun Q."/>
            <person name="Mori K."/>
        </authorList>
    </citation>
    <scope>NUCLEOTIDE SEQUENCE [LARGE SCALE GENOMIC DNA]</scope>
    <source>
        <strain evidence="1 2">NCAIM B.02415</strain>
    </source>
</reference>
<evidence type="ECO:0000313" key="1">
    <source>
        <dbReference type="EMBL" id="MFC0514061.1"/>
    </source>
</evidence>
<dbReference type="Proteomes" id="UP001589828">
    <property type="component" value="Unassembled WGS sequence"/>
</dbReference>
<keyword evidence="1" id="KW-0540">Nuclease</keyword>
<evidence type="ECO:0000313" key="2">
    <source>
        <dbReference type="Proteomes" id="UP001589828"/>
    </source>
</evidence>
<keyword evidence="1" id="KW-0378">Hydrolase</keyword>
<dbReference type="GO" id="GO:0016787">
    <property type="term" value="F:hydrolase activity"/>
    <property type="evidence" value="ECO:0007669"/>
    <property type="project" value="UniProtKB-KW"/>
</dbReference>
<gene>
    <name evidence="1" type="ORF">ACFFGT_07625</name>
</gene>
<dbReference type="GO" id="GO:0004519">
    <property type="term" value="F:endonuclease activity"/>
    <property type="evidence" value="ECO:0007669"/>
    <property type="project" value="UniProtKB-KW"/>
</dbReference>
<sequence>MKLNLKSAEIQEILSGRPLNSYPKYSTQILVLANQNAQSTRPSMVGQMSDLIQEFKGASLKEWETWYIEKYPDAIDNATDKLLPMVRALEASARAIDRTVVRKWVEEFLIDKTFAGLKFQEAILKKIAEIKNESYRLSKPEEESKGIDGFIGDKPVSIKPSTYKTMMGLAEVIEANMIYYEKKKTGISIEFDF</sequence>
<comment type="caution">
    <text evidence="1">The sequence shown here is derived from an EMBL/GenBank/DDBJ whole genome shotgun (WGS) entry which is preliminary data.</text>
</comment>
<accession>A0ABV6L3M9</accession>